<feature type="transmembrane region" description="Helical" evidence="1">
    <location>
        <begin position="62"/>
        <end position="84"/>
    </location>
</feature>
<keyword evidence="1" id="KW-0812">Transmembrane</keyword>
<comment type="caution">
    <text evidence="2">The sequence shown here is derived from an EMBL/GenBank/DDBJ whole genome shotgun (WGS) entry which is preliminary data.</text>
</comment>
<evidence type="ECO:0000313" key="2">
    <source>
        <dbReference type="EMBL" id="MFB0834589.1"/>
    </source>
</evidence>
<evidence type="ECO:0000313" key="3">
    <source>
        <dbReference type="Proteomes" id="UP001575652"/>
    </source>
</evidence>
<proteinExistence type="predicted"/>
<accession>A0ABV4ULS7</accession>
<gene>
    <name evidence="2" type="ORF">ACETWP_08305</name>
</gene>
<dbReference type="RefSeq" id="WP_373971762.1">
    <property type="nucleotide sequence ID" value="NZ_JBHDLJ010000005.1"/>
</dbReference>
<keyword evidence="3" id="KW-1185">Reference proteome</keyword>
<evidence type="ECO:0008006" key="4">
    <source>
        <dbReference type="Google" id="ProtNLM"/>
    </source>
</evidence>
<evidence type="ECO:0000256" key="1">
    <source>
        <dbReference type="SAM" id="Phobius"/>
    </source>
</evidence>
<sequence length="137" mass="14692">MIRMLLQAAINLVTAAAGLLLAGAMIDGVTLQTSGFVTAVIVFVVAQAILGPFVFNMARQYASAILGGVGLVSTLLAIWIATLIPDGLTVSGLTAWILATLLVWIVTALGTWILGFLVLQRWWDRRTEQKNIRRAVS</sequence>
<keyword evidence="1" id="KW-1133">Transmembrane helix</keyword>
<dbReference type="EMBL" id="JBHDLJ010000005">
    <property type="protein sequence ID" value="MFB0834589.1"/>
    <property type="molecule type" value="Genomic_DNA"/>
</dbReference>
<feature type="transmembrane region" description="Helical" evidence="1">
    <location>
        <begin position="34"/>
        <end position="55"/>
    </location>
</feature>
<feature type="transmembrane region" description="Helical" evidence="1">
    <location>
        <begin position="96"/>
        <end position="119"/>
    </location>
</feature>
<reference evidence="2 3" key="1">
    <citation type="submission" date="2024-09" db="EMBL/GenBank/DDBJ databases">
        <authorList>
            <person name="Salinas-Garcia M.A."/>
            <person name="Prieme A."/>
        </authorList>
    </citation>
    <scope>NUCLEOTIDE SEQUENCE [LARGE SCALE GENOMIC DNA]</scope>
    <source>
        <strain evidence="2 3">DSM 21081</strain>
    </source>
</reference>
<keyword evidence="1" id="KW-0472">Membrane</keyword>
<protein>
    <recommendedName>
        <fullName evidence="4">4 TMS phage holin, superfamily IV</fullName>
    </recommendedName>
</protein>
<organism evidence="2 3">
    <name type="scientific">Arthrobacter halodurans</name>
    <dbReference type="NCBI Taxonomy" id="516699"/>
    <lineage>
        <taxon>Bacteria</taxon>
        <taxon>Bacillati</taxon>
        <taxon>Actinomycetota</taxon>
        <taxon>Actinomycetes</taxon>
        <taxon>Micrococcales</taxon>
        <taxon>Micrococcaceae</taxon>
        <taxon>Arthrobacter</taxon>
    </lineage>
</organism>
<dbReference type="Proteomes" id="UP001575652">
    <property type="component" value="Unassembled WGS sequence"/>
</dbReference>
<name>A0ABV4ULS7_9MICC</name>